<accession>A0A421NY47</accession>
<comment type="caution">
    <text evidence="2">The sequence shown here is derived from an EMBL/GenBank/DDBJ whole genome shotgun (WGS) entry which is preliminary data.</text>
</comment>
<dbReference type="Proteomes" id="UP000283896">
    <property type="component" value="Unassembled WGS sequence"/>
</dbReference>
<keyword evidence="1" id="KW-1133">Transmembrane helix</keyword>
<gene>
    <name evidence="2" type="ORF">PSSA1_v1c1510</name>
</gene>
<evidence type="ECO:0000313" key="3">
    <source>
        <dbReference type="Proteomes" id="UP000283896"/>
    </source>
</evidence>
<keyword evidence="3" id="KW-1185">Reference proteome</keyword>
<organism evidence="2 3">
    <name type="scientific">Candidatus Phytoplasma solani</name>
    <dbReference type="NCBI Taxonomy" id="69896"/>
    <lineage>
        <taxon>Bacteria</taxon>
        <taxon>Bacillati</taxon>
        <taxon>Mycoplasmatota</taxon>
        <taxon>Mollicutes</taxon>
        <taxon>Acholeplasmatales</taxon>
        <taxon>Acholeplasmataceae</taxon>
        <taxon>Candidatus Phytoplasma</taxon>
        <taxon>16SrXII (Stolbur group)</taxon>
    </lineage>
</organism>
<dbReference type="EMBL" id="MPBG01000002">
    <property type="protein sequence ID" value="RMI88946.1"/>
    <property type="molecule type" value="Genomic_DNA"/>
</dbReference>
<proteinExistence type="predicted"/>
<feature type="transmembrane region" description="Helical" evidence="1">
    <location>
        <begin position="28"/>
        <end position="48"/>
    </location>
</feature>
<protein>
    <submittedName>
        <fullName evidence="2">Uncharacterized protein</fullName>
    </submittedName>
</protein>
<name>A0A421NY47_9MOLU</name>
<evidence type="ECO:0000313" key="2">
    <source>
        <dbReference type="EMBL" id="RMI88946.1"/>
    </source>
</evidence>
<keyword evidence="1" id="KW-0812">Transmembrane</keyword>
<reference evidence="3" key="1">
    <citation type="submission" date="2016-11" db="EMBL/GenBank/DDBJ databases">
        <title>Genome sequence of Candidatus Phytoplasma solani strain SA-1.</title>
        <authorList>
            <person name="Haryono M."/>
            <person name="Samarzija I."/>
            <person name="Seruga Music M."/>
            <person name="Hogenhout S."/>
            <person name="Kuo C.-H."/>
        </authorList>
    </citation>
    <scope>NUCLEOTIDE SEQUENCE [LARGE SCALE GENOMIC DNA]</scope>
    <source>
        <strain evidence="3">SA-1</strain>
    </source>
</reference>
<sequence>MVALLLVLTILFGLAAFTKYNKVVKYDACFYLFGATAITSILCCLCMAPKFFKNNTTSKEVLEFIMNIDDNFNNRKITIEEVRKISKKMD</sequence>
<evidence type="ECO:0000256" key="1">
    <source>
        <dbReference type="SAM" id="Phobius"/>
    </source>
</evidence>
<keyword evidence="1" id="KW-0472">Membrane</keyword>
<dbReference type="AlphaFoldDB" id="A0A421NY47"/>